<dbReference type="Gene3D" id="3.30.1370.30">
    <property type="match status" value="1"/>
</dbReference>
<dbReference type="KEGG" id="dak:DaAHT2_1438"/>
<evidence type="ECO:0000256" key="9">
    <source>
        <dbReference type="RuleBase" id="RU003660"/>
    </source>
</evidence>
<keyword evidence="11" id="KW-1185">Reference proteome</keyword>
<evidence type="ECO:0000256" key="7">
    <source>
        <dbReference type="ARBA" id="ARBA00046740"/>
    </source>
</evidence>
<proteinExistence type="inferred from homology"/>
<evidence type="ECO:0000313" key="10">
    <source>
        <dbReference type="EMBL" id="ADH86133.1"/>
    </source>
</evidence>
<comment type="subunit">
    <text evidence="7 8">Part of the 30S ribosomal subunit. Contacts proteins S5 and S12.</text>
</comment>
<dbReference type="InterPro" id="IPR047863">
    <property type="entry name" value="Ribosomal_uS8_CS"/>
</dbReference>
<keyword evidence="4 8" id="KW-0689">Ribosomal protein</keyword>
<dbReference type="GO" id="GO:0005737">
    <property type="term" value="C:cytoplasm"/>
    <property type="evidence" value="ECO:0007669"/>
    <property type="project" value="UniProtKB-ARBA"/>
</dbReference>
<evidence type="ECO:0000256" key="6">
    <source>
        <dbReference type="ARBA" id="ARBA00035258"/>
    </source>
</evidence>
<protein>
    <recommendedName>
        <fullName evidence="6 8">Small ribosomal subunit protein uS8</fullName>
    </recommendedName>
</protein>
<dbReference type="GO" id="GO:0006412">
    <property type="term" value="P:translation"/>
    <property type="evidence" value="ECO:0007669"/>
    <property type="project" value="UniProtKB-UniRule"/>
</dbReference>
<dbReference type="Gene3D" id="3.30.1490.10">
    <property type="match status" value="1"/>
</dbReference>
<dbReference type="OrthoDB" id="9802617at2"/>
<dbReference type="NCBIfam" id="NF001109">
    <property type="entry name" value="PRK00136.1"/>
    <property type="match status" value="1"/>
</dbReference>
<evidence type="ECO:0000256" key="4">
    <source>
        <dbReference type="ARBA" id="ARBA00022980"/>
    </source>
</evidence>
<dbReference type="GO" id="GO:0019843">
    <property type="term" value="F:rRNA binding"/>
    <property type="evidence" value="ECO:0007669"/>
    <property type="project" value="UniProtKB-UniRule"/>
</dbReference>
<dbReference type="InParanoid" id="D6Z3K8"/>
<dbReference type="InterPro" id="IPR000630">
    <property type="entry name" value="Ribosomal_uS8"/>
</dbReference>
<dbReference type="FunFam" id="3.30.1490.10:FF:000001">
    <property type="entry name" value="30S ribosomal protein S8"/>
    <property type="match status" value="1"/>
</dbReference>
<dbReference type="Pfam" id="PF00410">
    <property type="entry name" value="Ribosomal_S8"/>
    <property type="match status" value="1"/>
</dbReference>
<dbReference type="GO" id="GO:0003735">
    <property type="term" value="F:structural constituent of ribosome"/>
    <property type="evidence" value="ECO:0007669"/>
    <property type="project" value="InterPro"/>
</dbReference>
<keyword evidence="5 8" id="KW-0687">Ribonucleoprotein</keyword>
<organism evidence="10 11">
    <name type="scientific">Desulfurivibrio alkaliphilus (strain DSM 19089 / UNIQEM U267 / AHT2)</name>
    <dbReference type="NCBI Taxonomy" id="589865"/>
    <lineage>
        <taxon>Bacteria</taxon>
        <taxon>Pseudomonadati</taxon>
        <taxon>Thermodesulfobacteriota</taxon>
        <taxon>Desulfobulbia</taxon>
        <taxon>Desulfobulbales</taxon>
        <taxon>Desulfobulbaceae</taxon>
        <taxon>Desulfurivibrio</taxon>
    </lineage>
</organism>
<accession>D6Z3K8</accession>
<dbReference type="SUPFAM" id="SSF56047">
    <property type="entry name" value="Ribosomal protein S8"/>
    <property type="match status" value="1"/>
</dbReference>
<comment type="function">
    <text evidence="8">One of the primary rRNA binding proteins, it binds directly to 16S rRNA central domain where it helps coordinate assembly of the platform of the 30S subunit.</text>
</comment>
<name>D6Z3K8_DESAT</name>
<dbReference type="GO" id="GO:0005840">
    <property type="term" value="C:ribosome"/>
    <property type="evidence" value="ECO:0007669"/>
    <property type="project" value="UniProtKB-KW"/>
</dbReference>
<dbReference type="PANTHER" id="PTHR11758">
    <property type="entry name" value="40S RIBOSOMAL PROTEIN S15A"/>
    <property type="match status" value="1"/>
</dbReference>
<dbReference type="eggNOG" id="COG0096">
    <property type="taxonomic scope" value="Bacteria"/>
</dbReference>
<evidence type="ECO:0000313" key="11">
    <source>
        <dbReference type="Proteomes" id="UP000001508"/>
    </source>
</evidence>
<dbReference type="FunFam" id="3.30.1370.30:FF:000002">
    <property type="entry name" value="30S ribosomal protein S8"/>
    <property type="match status" value="1"/>
</dbReference>
<keyword evidence="2 8" id="KW-0699">rRNA-binding</keyword>
<reference evidence="11" key="1">
    <citation type="submission" date="2010-02" db="EMBL/GenBank/DDBJ databases">
        <title>Complete sequence of Desulfurivibrio alkaliphilus AHT2.</title>
        <authorList>
            <consortium name="US DOE Joint Genome Institute"/>
            <person name="Pitluck S."/>
            <person name="Chertkov O."/>
            <person name="Detter J.C."/>
            <person name="Han C."/>
            <person name="Tapia R."/>
            <person name="Larimer F."/>
            <person name="Land M."/>
            <person name="Hauser L."/>
            <person name="Kyrpides N."/>
            <person name="Mikhailova N."/>
            <person name="Sorokin D.Y."/>
            <person name="Muyzer G."/>
            <person name="Woyke T."/>
        </authorList>
    </citation>
    <scope>NUCLEOTIDE SEQUENCE [LARGE SCALE GENOMIC DNA]</scope>
    <source>
        <strain evidence="11">DSM 19089 / UNIQEM U267 / AHT2</strain>
    </source>
</reference>
<dbReference type="HAMAP" id="MF_01302_B">
    <property type="entry name" value="Ribosomal_uS8_B"/>
    <property type="match status" value="1"/>
</dbReference>
<gene>
    <name evidence="8" type="primary">rpsH</name>
    <name evidence="10" type="ordered locus">DaAHT2_1438</name>
</gene>
<evidence type="ECO:0000256" key="2">
    <source>
        <dbReference type="ARBA" id="ARBA00022730"/>
    </source>
</evidence>
<evidence type="ECO:0000256" key="1">
    <source>
        <dbReference type="ARBA" id="ARBA00006471"/>
    </source>
</evidence>
<dbReference type="RefSeq" id="WP_013163661.1">
    <property type="nucleotide sequence ID" value="NC_014216.1"/>
</dbReference>
<sequence>MAMSDPLADMLTRIRNAGMAGHESLEMPHSKIKAGMAAILKQEGYIDDFQVSEDDKQGILKITLRYDDRRQQAITGIKRCSSPGRRIYVKHDRIPKVMSGLGVAVLSTSKGVMTDKQAREQKIGGELLCQVW</sequence>
<evidence type="ECO:0000256" key="3">
    <source>
        <dbReference type="ARBA" id="ARBA00022884"/>
    </source>
</evidence>
<dbReference type="Proteomes" id="UP000001508">
    <property type="component" value="Chromosome"/>
</dbReference>
<dbReference type="EMBL" id="CP001940">
    <property type="protein sequence ID" value="ADH86133.1"/>
    <property type="molecule type" value="Genomic_DNA"/>
</dbReference>
<dbReference type="HOGENOM" id="CLU_098428_0_2_7"/>
<comment type="similarity">
    <text evidence="1 8 9">Belongs to the universal ribosomal protein uS8 family.</text>
</comment>
<dbReference type="FunCoup" id="D6Z3K8">
    <property type="interactions" value="471"/>
</dbReference>
<dbReference type="InterPro" id="IPR035987">
    <property type="entry name" value="Ribosomal_uS8_sf"/>
</dbReference>
<dbReference type="PROSITE" id="PS00053">
    <property type="entry name" value="RIBOSOMAL_S8"/>
    <property type="match status" value="1"/>
</dbReference>
<evidence type="ECO:0000256" key="5">
    <source>
        <dbReference type="ARBA" id="ARBA00023274"/>
    </source>
</evidence>
<keyword evidence="3 8" id="KW-0694">RNA-binding</keyword>
<evidence type="ECO:0000256" key="8">
    <source>
        <dbReference type="HAMAP-Rule" id="MF_01302"/>
    </source>
</evidence>
<dbReference type="STRING" id="589865.DaAHT2_1438"/>
<dbReference type="AlphaFoldDB" id="D6Z3K8"/>
<dbReference type="GO" id="GO:1990904">
    <property type="term" value="C:ribonucleoprotein complex"/>
    <property type="evidence" value="ECO:0007669"/>
    <property type="project" value="UniProtKB-KW"/>
</dbReference>